<reference evidence="2 3" key="1">
    <citation type="submission" date="2019-08" db="EMBL/GenBank/DDBJ databases">
        <title>Genome of Phaeodactylibacter luteus.</title>
        <authorList>
            <person name="Bowman J.P."/>
        </authorList>
    </citation>
    <scope>NUCLEOTIDE SEQUENCE [LARGE SCALE GENOMIC DNA]</scope>
    <source>
        <strain evidence="2 3">KCTC 42180</strain>
    </source>
</reference>
<protein>
    <recommendedName>
        <fullName evidence="4">Porin family protein</fullName>
    </recommendedName>
</protein>
<feature type="signal peptide" evidence="1">
    <location>
        <begin position="1"/>
        <end position="25"/>
    </location>
</feature>
<evidence type="ECO:0008006" key="4">
    <source>
        <dbReference type="Google" id="ProtNLM"/>
    </source>
</evidence>
<dbReference type="Proteomes" id="UP000321580">
    <property type="component" value="Unassembled WGS sequence"/>
</dbReference>
<evidence type="ECO:0000313" key="3">
    <source>
        <dbReference type="Proteomes" id="UP000321580"/>
    </source>
</evidence>
<organism evidence="2 3">
    <name type="scientific">Phaeodactylibacter luteus</name>
    <dbReference type="NCBI Taxonomy" id="1564516"/>
    <lineage>
        <taxon>Bacteria</taxon>
        <taxon>Pseudomonadati</taxon>
        <taxon>Bacteroidota</taxon>
        <taxon>Saprospiria</taxon>
        <taxon>Saprospirales</taxon>
        <taxon>Haliscomenobacteraceae</taxon>
        <taxon>Phaeodactylibacter</taxon>
    </lineage>
</organism>
<evidence type="ECO:0000256" key="1">
    <source>
        <dbReference type="SAM" id="SignalP"/>
    </source>
</evidence>
<comment type="caution">
    <text evidence="2">The sequence shown here is derived from an EMBL/GenBank/DDBJ whole genome shotgun (WGS) entry which is preliminary data.</text>
</comment>
<dbReference type="RefSeq" id="WP_147167515.1">
    <property type="nucleotide sequence ID" value="NZ_VOOR01000019.1"/>
</dbReference>
<feature type="chain" id="PRO_5022696660" description="Porin family protein" evidence="1">
    <location>
        <begin position="26"/>
        <end position="203"/>
    </location>
</feature>
<accession>A0A5C6RNZ3</accession>
<gene>
    <name evidence="2" type="ORF">FRY97_10665</name>
</gene>
<proteinExistence type="predicted"/>
<name>A0A5C6RNZ3_9BACT</name>
<keyword evidence="1" id="KW-0732">Signal</keyword>
<keyword evidence="3" id="KW-1185">Reference proteome</keyword>
<dbReference type="OrthoDB" id="1493340at2"/>
<dbReference type="AlphaFoldDB" id="A0A5C6RNZ3"/>
<dbReference type="EMBL" id="VOOR01000019">
    <property type="protein sequence ID" value="TXB63112.1"/>
    <property type="molecule type" value="Genomic_DNA"/>
</dbReference>
<sequence length="203" mass="22762">MNKTNRLRFLAALIACLFIFGSATAQRSDNTDRFFDESQGIKHRLWYGGGVALGFSGNSFSSLFQFGLSPLIGFKITENISAGPRFSVLYSHYRQDIGFDRVARANLFDYGVGAFARVKVVRGFFAHLEYGADNEEFPTDVNSSGTAFDTGRSLRNNGYIGVGYNDSSNSIWGYDIYVLYNVLLPENSFRSPFDLRFGLTYNF</sequence>
<evidence type="ECO:0000313" key="2">
    <source>
        <dbReference type="EMBL" id="TXB63112.1"/>
    </source>
</evidence>